<dbReference type="OrthoDB" id="2986744at2759"/>
<accession>G9MYN9</accession>
<dbReference type="GeneID" id="25797176"/>
<reference evidence="3 4" key="1">
    <citation type="journal article" date="2011" name="Genome Biol.">
        <title>Comparative genome sequence analysis underscores mycoparasitism as the ancestral life style of Trichoderma.</title>
        <authorList>
            <person name="Kubicek C.P."/>
            <person name="Herrera-Estrella A."/>
            <person name="Seidl-Seiboth V."/>
            <person name="Martinez D.A."/>
            <person name="Druzhinina I.S."/>
            <person name="Thon M."/>
            <person name="Zeilinger S."/>
            <person name="Casas-Flores S."/>
            <person name="Horwitz B.A."/>
            <person name="Mukherjee P.K."/>
            <person name="Mukherjee M."/>
            <person name="Kredics L."/>
            <person name="Alcaraz L.D."/>
            <person name="Aerts A."/>
            <person name="Antal Z."/>
            <person name="Atanasova L."/>
            <person name="Cervantes-Badillo M.G."/>
            <person name="Challacombe J."/>
            <person name="Chertkov O."/>
            <person name="McCluskey K."/>
            <person name="Coulpier F."/>
            <person name="Deshpande N."/>
            <person name="von Doehren H."/>
            <person name="Ebbole D.J."/>
            <person name="Esquivel-Naranjo E.U."/>
            <person name="Fekete E."/>
            <person name="Flipphi M."/>
            <person name="Glaser F."/>
            <person name="Gomez-Rodriguez E.Y."/>
            <person name="Gruber S."/>
            <person name="Han C."/>
            <person name="Henrissat B."/>
            <person name="Hermosa R."/>
            <person name="Hernandez-Onate M."/>
            <person name="Karaffa L."/>
            <person name="Kosti I."/>
            <person name="Le Crom S."/>
            <person name="Lindquist E."/>
            <person name="Lucas S."/>
            <person name="Luebeck M."/>
            <person name="Luebeck P.S."/>
            <person name="Margeot A."/>
            <person name="Metz B."/>
            <person name="Misra M."/>
            <person name="Nevalainen H."/>
            <person name="Omann M."/>
            <person name="Packer N."/>
            <person name="Perrone G."/>
            <person name="Uresti-Rivera E.E."/>
            <person name="Salamov A."/>
            <person name="Schmoll M."/>
            <person name="Seiboth B."/>
            <person name="Shapiro H."/>
            <person name="Sukno S."/>
            <person name="Tamayo-Ramos J.A."/>
            <person name="Tisch D."/>
            <person name="Wiest A."/>
            <person name="Wilkinson H.H."/>
            <person name="Zhang M."/>
            <person name="Coutinho P.M."/>
            <person name="Kenerley C.M."/>
            <person name="Monte E."/>
            <person name="Baker S.E."/>
            <person name="Grigoriev I.V."/>
        </authorList>
    </citation>
    <scope>NUCLEOTIDE SEQUENCE [LARGE SCALE GENOMIC DNA]</scope>
    <source>
        <strain evidence="4">Gv29-8 / FGSC 10586</strain>
    </source>
</reference>
<dbReference type="Proteomes" id="UP000007115">
    <property type="component" value="Unassembled WGS sequence"/>
</dbReference>
<protein>
    <submittedName>
        <fullName evidence="3">Uncharacterized protein</fullName>
    </submittedName>
</protein>
<evidence type="ECO:0000256" key="1">
    <source>
        <dbReference type="SAM" id="MobiDB-lite"/>
    </source>
</evidence>
<gene>
    <name evidence="3" type="ORF">TRIVIDRAFT_68989</name>
</gene>
<dbReference type="InParanoid" id="G9MYN9"/>
<feature type="chain" id="PRO_5003523758" evidence="2">
    <location>
        <begin position="17"/>
        <end position="219"/>
    </location>
</feature>
<evidence type="ECO:0000313" key="3">
    <source>
        <dbReference type="EMBL" id="EHK20453.1"/>
    </source>
</evidence>
<feature type="signal peptide" evidence="2">
    <location>
        <begin position="1"/>
        <end position="16"/>
    </location>
</feature>
<keyword evidence="4" id="KW-1185">Reference proteome</keyword>
<organism evidence="3 4">
    <name type="scientific">Hypocrea virens (strain Gv29-8 / FGSC 10586)</name>
    <name type="common">Gliocladium virens</name>
    <name type="synonym">Trichoderma virens</name>
    <dbReference type="NCBI Taxonomy" id="413071"/>
    <lineage>
        <taxon>Eukaryota</taxon>
        <taxon>Fungi</taxon>
        <taxon>Dikarya</taxon>
        <taxon>Ascomycota</taxon>
        <taxon>Pezizomycotina</taxon>
        <taxon>Sordariomycetes</taxon>
        <taxon>Hypocreomycetidae</taxon>
        <taxon>Hypocreales</taxon>
        <taxon>Hypocreaceae</taxon>
        <taxon>Trichoderma</taxon>
    </lineage>
</organism>
<proteinExistence type="predicted"/>
<dbReference type="HOGENOM" id="CLU_087079_0_0_1"/>
<dbReference type="RefSeq" id="XP_013954650.1">
    <property type="nucleotide sequence ID" value="XM_014099175.1"/>
</dbReference>
<sequence length="219" mass="23446">MKFLTLVTIFTATCNAAQHSHRSIRQIRHKRQAVDPFSHNNDPIPKAPVVEAVPLTAESGTNNDNNNRIGKRRGSSGSKKSEQTLILFEVGGVPGNECLTFRNNGEIVDAACVNEAADRQLTPSTLNGADVLIVQRTFSNGFRPDLVDKKVCVGFNGTHFKAEDCESQDVELVRFTGANLVASGGACLNGHDNLAQVTVNVNGQGCALLKPTVVTPTPP</sequence>
<evidence type="ECO:0000313" key="4">
    <source>
        <dbReference type="Proteomes" id="UP000007115"/>
    </source>
</evidence>
<dbReference type="AlphaFoldDB" id="G9MYN9"/>
<name>G9MYN9_HYPVG</name>
<dbReference type="OMA" id="THFKAED"/>
<dbReference type="eggNOG" id="ENOG502SPMZ">
    <property type="taxonomic scope" value="Eukaryota"/>
</dbReference>
<dbReference type="VEuPathDB" id="FungiDB:TRIVIDRAFT_68989"/>
<feature type="region of interest" description="Disordered" evidence="1">
    <location>
        <begin position="57"/>
        <end position="80"/>
    </location>
</feature>
<dbReference type="EMBL" id="ABDF02000079">
    <property type="protein sequence ID" value="EHK20453.1"/>
    <property type="molecule type" value="Genomic_DNA"/>
</dbReference>
<keyword evidence="2" id="KW-0732">Signal</keyword>
<evidence type="ECO:0000256" key="2">
    <source>
        <dbReference type="SAM" id="SignalP"/>
    </source>
</evidence>
<comment type="caution">
    <text evidence="3">The sequence shown here is derived from an EMBL/GenBank/DDBJ whole genome shotgun (WGS) entry which is preliminary data.</text>
</comment>